<protein>
    <submittedName>
        <fullName evidence="6">Oviposition stimulant binding protein</fullName>
    </submittedName>
</protein>
<gene>
    <name evidence="6" type="primary">Jf23</name>
</gene>
<dbReference type="GO" id="GO:0000302">
    <property type="term" value="P:response to reactive oxygen species"/>
    <property type="evidence" value="ECO:0007669"/>
    <property type="project" value="TreeGrafter"/>
</dbReference>
<dbReference type="GO" id="GO:0031409">
    <property type="term" value="F:pigment binding"/>
    <property type="evidence" value="ECO:0007669"/>
    <property type="project" value="InterPro"/>
</dbReference>
<dbReference type="GO" id="GO:0006629">
    <property type="term" value="P:lipid metabolic process"/>
    <property type="evidence" value="ECO:0007669"/>
    <property type="project" value="TreeGrafter"/>
</dbReference>
<evidence type="ECO:0000256" key="3">
    <source>
        <dbReference type="PIRNR" id="PIRNR036893"/>
    </source>
</evidence>
<reference evidence="6" key="1">
    <citation type="journal article" date="2000" name="FEBS Lett.">
        <title>A putative binding protein for lipophilic substances related to butterfly oviposition.</title>
        <authorList>
            <person name="Tsuchihara K."/>
            <person name="Ueno K."/>
            <person name="Yamanaka A."/>
            <person name="Isono K."/>
            <person name="Endo K."/>
            <person name="Nishida R."/>
            <person name="Yoshihara K."/>
            <person name="Tokunaga F."/>
        </authorList>
    </citation>
    <scope>NUCLEOTIDE SEQUENCE</scope>
</reference>
<evidence type="ECO:0000256" key="1">
    <source>
        <dbReference type="ARBA" id="ARBA00006889"/>
    </source>
</evidence>
<dbReference type="Gene3D" id="2.40.128.20">
    <property type="match status" value="1"/>
</dbReference>
<accession>B2NIZ3</accession>
<evidence type="ECO:0000256" key="2">
    <source>
        <dbReference type="ARBA" id="ARBA00023157"/>
    </source>
</evidence>
<dbReference type="PRINTS" id="PR01273">
    <property type="entry name" value="INVTBRTCOLOR"/>
</dbReference>
<dbReference type="PANTHER" id="PTHR10612:SF34">
    <property type="entry name" value="APOLIPOPROTEIN D"/>
    <property type="match status" value="1"/>
</dbReference>
<keyword evidence="4" id="KW-0732">Signal</keyword>
<evidence type="ECO:0000256" key="4">
    <source>
        <dbReference type="SAM" id="SignalP"/>
    </source>
</evidence>
<dbReference type="CDD" id="cd00301">
    <property type="entry name" value="lipocalin_FABP"/>
    <property type="match status" value="1"/>
</dbReference>
<organism evidence="6">
    <name type="scientific">Byasa alcinous</name>
    <name type="common">Chinese windmill</name>
    <name type="synonym">Atrophaneura alcinous</name>
    <dbReference type="NCBI Taxonomy" id="85299"/>
    <lineage>
        <taxon>Eukaryota</taxon>
        <taxon>Metazoa</taxon>
        <taxon>Ecdysozoa</taxon>
        <taxon>Arthropoda</taxon>
        <taxon>Hexapoda</taxon>
        <taxon>Insecta</taxon>
        <taxon>Pterygota</taxon>
        <taxon>Neoptera</taxon>
        <taxon>Endopterygota</taxon>
        <taxon>Lepidoptera</taxon>
        <taxon>Glossata</taxon>
        <taxon>Ditrysia</taxon>
        <taxon>Papilionoidea</taxon>
        <taxon>Papilionidae</taxon>
        <taxon>Papilioninae</taxon>
        <taxon>Byasa</taxon>
    </lineage>
</organism>
<evidence type="ECO:0000259" key="5">
    <source>
        <dbReference type="Pfam" id="PF00061"/>
    </source>
</evidence>
<feature type="chain" id="PRO_5012203776" evidence="4">
    <location>
        <begin position="16"/>
        <end position="200"/>
    </location>
</feature>
<dbReference type="PIRSF" id="PIRSF036893">
    <property type="entry name" value="Lipocalin_ApoD"/>
    <property type="match status" value="1"/>
</dbReference>
<dbReference type="InterPro" id="IPR000566">
    <property type="entry name" value="Lipocln_cytosolic_FA-bd_dom"/>
</dbReference>
<evidence type="ECO:0000313" key="6">
    <source>
        <dbReference type="EMBL" id="BAG32140.1"/>
    </source>
</evidence>
<keyword evidence="2" id="KW-1015">Disulfide bond</keyword>
<dbReference type="AlphaFoldDB" id="B2NIZ3"/>
<proteinExistence type="evidence at transcript level"/>
<dbReference type="PANTHER" id="PTHR10612">
    <property type="entry name" value="APOLIPOPROTEIN D"/>
    <property type="match status" value="1"/>
</dbReference>
<feature type="domain" description="Lipocalin/cytosolic fatty-acid binding" evidence="5">
    <location>
        <begin position="38"/>
        <end position="183"/>
    </location>
</feature>
<name>B2NIZ3_BYAAL</name>
<dbReference type="EMBL" id="AB436410">
    <property type="protein sequence ID" value="BAG32140.1"/>
    <property type="molecule type" value="mRNA"/>
</dbReference>
<sequence length="200" mass="22509">MLLYFLAALLVVATAEVYKDGPCPDVSPMANFDLNSFQGAWYEIARYPNAEEEGQRAKCSITEYNLNGNKNKGKLMFSQVVDGVRSFIRGDVSHDGPARLVFTYNFGGLTRGNEMTILDTDYKKYAIGYRCKELKDSNKHQVFAWTFSRGKELNGGAKESVDNYLRNSPAIDMDKFVDNDHSDKACGATVNRVITHFLKF</sequence>
<feature type="signal peptide" evidence="4">
    <location>
        <begin position="1"/>
        <end position="15"/>
    </location>
</feature>
<dbReference type="InterPro" id="IPR022271">
    <property type="entry name" value="Lipocalin_ApoD"/>
</dbReference>
<dbReference type="InterPro" id="IPR012674">
    <property type="entry name" value="Calycin"/>
</dbReference>
<dbReference type="SUPFAM" id="SSF50814">
    <property type="entry name" value="Lipocalins"/>
    <property type="match status" value="1"/>
</dbReference>
<comment type="similarity">
    <text evidence="1 3">Belongs to the calycin superfamily. Lipocalin family.</text>
</comment>
<reference evidence="6" key="2">
    <citation type="submission" date="2008-05" db="EMBL/GenBank/DDBJ databases">
        <authorList>
            <person name="Tsuchihara K."/>
        </authorList>
    </citation>
    <scope>NUCLEOTIDE SEQUENCE</scope>
</reference>
<dbReference type="GO" id="GO:0005737">
    <property type="term" value="C:cytoplasm"/>
    <property type="evidence" value="ECO:0007669"/>
    <property type="project" value="TreeGrafter"/>
</dbReference>
<dbReference type="InterPro" id="IPR003057">
    <property type="entry name" value="Invtbrt_color"/>
</dbReference>
<dbReference type="Pfam" id="PF00061">
    <property type="entry name" value="Lipocalin"/>
    <property type="match status" value="1"/>
</dbReference>